<accession>X1R8D4</accession>
<gene>
    <name evidence="1" type="ORF">S12H4_25725</name>
</gene>
<protein>
    <submittedName>
        <fullName evidence="1">Uncharacterized protein</fullName>
    </submittedName>
</protein>
<proteinExistence type="predicted"/>
<sequence length="158" mass="19033">MNLFGQYIKAKKNKKLKKKCEKLKRKFFFKISQIMETEGCVSNLDLIELAKKYHFTKSTCTQYAKLYRNLNDLVAVLISHKQYLKLCTYKQFTKYHGKQHAYACHHSITIRREDLHLLLKSNTVKMAKDGTYYLCIAIKKETRVWFYYFFDFFDFFAI</sequence>
<evidence type="ECO:0000313" key="1">
    <source>
        <dbReference type="EMBL" id="GAI76823.1"/>
    </source>
</evidence>
<reference evidence="1" key="1">
    <citation type="journal article" date="2014" name="Front. Microbiol.">
        <title>High frequency of phylogenetically diverse reductive dehalogenase-homologous genes in deep subseafloor sedimentary metagenomes.</title>
        <authorList>
            <person name="Kawai M."/>
            <person name="Futagami T."/>
            <person name="Toyoda A."/>
            <person name="Takaki Y."/>
            <person name="Nishi S."/>
            <person name="Hori S."/>
            <person name="Arai W."/>
            <person name="Tsubouchi T."/>
            <person name="Morono Y."/>
            <person name="Uchiyama I."/>
            <person name="Ito T."/>
            <person name="Fujiyama A."/>
            <person name="Inagaki F."/>
            <person name="Takami H."/>
        </authorList>
    </citation>
    <scope>NUCLEOTIDE SEQUENCE</scope>
    <source>
        <strain evidence="1">Expedition CK06-06</strain>
    </source>
</reference>
<name>X1R8D4_9ZZZZ</name>
<organism evidence="1">
    <name type="scientific">marine sediment metagenome</name>
    <dbReference type="NCBI Taxonomy" id="412755"/>
    <lineage>
        <taxon>unclassified sequences</taxon>
        <taxon>metagenomes</taxon>
        <taxon>ecological metagenomes</taxon>
    </lineage>
</organism>
<dbReference type="AlphaFoldDB" id="X1R8D4"/>
<dbReference type="EMBL" id="BARW01014530">
    <property type="protein sequence ID" value="GAI76823.1"/>
    <property type="molecule type" value="Genomic_DNA"/>
</dbReference>
<comment type="caution">
    <text evidence="1">The sequence shown here is derived from an EMBL/GenBank/DDBJ whole genome shotgun (WGS) entry which is preliminary data.</text>
</comment>